<sequence length="589" mass="64789">MYDETIQRALRRHRIRPIALPAPLRDELVDNFRGPSPMSYIITGTAGDGKTYHCREVWIQLGGDGNLWNQGDKVQRMALSDGRSLVVVKDLSELRDDESASLIADFSADIANPAAATSYLLAANHGQLLEKFKSAPRTPEIERASQVVEDLLVTGGTNDAGIRLELRDLSRSPAAQMITAIIDAITEHEGWRGCDGCSARGDGAICPIFENRRRLMGAGEEDPFKKRLAAVIELSERNGSHFPVRQLLALIANSLLGHPHARDGLMTCADVPTLQDAGHLDLASIYRNIFGENLKPSRAEKTELFRKLNAFGIGAETSNRVDNLLVYGADDPAYKADYDELVMSDPIYGATAAFTNAQRTYLEGADSNERAAFLGALRAQRQRLFFTMPQSKADEYDLWDLSVFRYAGLYLETSQKIAAGQAAPRQAVSMIVRGLNRIFTGMLIQNQDELVLATSGSFSQSKRSPLLDEIISVPRASGEEVSIVPDKAGRNFGVSVKLVRGSEIPPVFLALSPTRFEFLGRVAEGALPSSFSLECHEDLLAFKARLLRETENRRKLDGDDVTADGELVLRFIDVSSDGRAQPRRVIVRV</sequence>
<reference evidence="1 2" key="1">
    <citation type="submission" date="2019-04" db="EMBL/GenBank/DDBJ databases">
        <title>Complete genome sequence of Agrobacterium tumefaciens CFBP7129.</title>
        <authorList>
            <person name="Haryono M."/>
            <person name="Lin Y.-C."/>
            <person name="Lai E.-M."/>
            <person name="Kuo C.-H."/>
        </authorList>
    </citation>
    <scope>NUCLEOTIDE SEQUENCE [LARGE SCALE GENOMIC DNA]</scope>
    <source>
        <strain evidence="1 2">CFBP7129</strain>
        <plasmid evidence="2">patcfbp7129b</plasmid>
    </source>
</reference>
<dbReference type="Proteomes" id="UP000298649">
    <property type="component" value="Plasmid pAtCFBP7129b"/>
</dbReference>
<protein>
    <submittedName>
        <fullName evidence="1">Uncharacterized protein</fullName>
    </submittedName>
</protein>
<gene>
    <name evidence="1" type="ORF">CFBP7129_29635</name>
</gene>
<evidence type="ECO:0000313" key="2">
    <source>
        <dbReference type="Proteomes" id="UP000298649"/>
    </source>
</evidence>
<accession>A0A4D7Z7B5</accession>
<name>A0A4D7Z7B5_AGRTU</name>
<dbReference type="RefSeq" id="WP_137006559.1">
    <property type="nucleotide sequence ID" value="NZ_CP039925.1"/>
</dbReference>
<proteinExistence type="predicted"/>
<dbReference type="AlphaFoldDB" id="A0A4D7Z7B5"/>
<keyword evidence="1" id="KW-0614">Plasmid</keyword>
<geneLocation type="plasmid" evidence="2">
    <name>patcfbp7129b</name>
</geneLocation>
<evidence type="ECO:0000313" key="1">
    <source>
        <dbReference type="EMBL" id="QCL98313.1"/>
    </source>
</evidence>
<organism evidence="1 2">
    <name type="scientific">Agrobacterium tumefaciens</name>
    <dbReference type="NCBI Taxonomy" id="358"/>
    <lineage>
        <taxon>Bacteria</taxon>
        <taxon>Pseudomonadati</taxon>
        <taxon>Pseudomonadota</taxon>
        <taxon>Alphaproteobacteria</taxon>
        <taxon>Hyphomicrobiales</taxon>
        <taxon>Rhizobiaceae</taxon>
        <taxon>Rhizobium/Agrobacterium group</taxon>
        <taxon>Agrobacterium</taxon>
        <taxon>Agrobacterium tumefaciens complex</taxon>
    </lineage>
</organism>
<dbReference type="EMBL" id="CP039925">
    <property type="protein sequence ID" value="QCL98313.1"/>
    <property type="molecule type" value="Genomic_DNA"/>
</dbReference>